<reference evidence="3 4" key="1">
    <citation type="submission" date="2012-02" db="EMBL/GenBank/DDBJ databases">
        <title>The Genome Sequence of Bacteroides salyersiae CL02T12C01.</title>
        <authorList>
            <consortium name="The Broad Institute Genome Sequencing Platform"/>
            <person name="Earl A."/>
            <person name="Ward D."/>
            <person name="Feldgarden M."/>
            <person name="Gevers D."/>
            <person name="Zitomersky N.L."/>
            <person name="Coyne M.J."/>
            <person name="Comstock L.E."/>
            <person name="Young S.K."/>
            <person name="Zeng Q."/>
            <person name="Gargeya S."/>
            <person name="Fitzgerald M."/>
            <person name="Haas B."/>
            <person name="Abouelleil A."/>
            <person name="Alvarado L."/>
            <person name="Arachchi H.M."/>
            <person name="Berlin A."/>
            <person name="Chapman S.B."/>
            <person name="Gearin G."/>
            <person name="Goldberg J."/>
            <person name="Griggs A."/>
            <person name="Gujja S."/>
            <person name="Hansen M."/>
            <person name="Heiman D."/>
            <person name="Howarth C."/>
            <person name="Larimer J."/>
            <person name="Lui A."/>
            <person name="MacDonald P.J.P."/>
            <person name="McCowen C."/>
            <person name="Montmayeur A."/>
            <person name="Murphy C."/>
            <person name="Neiman D."/>
            <person name="Pearson M."/>
            <person name="Priest M."/>
            <person name="Roberts A."/>
            <person name="Saif S."/>
            <person name="Shea T."/>
            <person name="Sisk P."/>
            <person name="Stolte C."/>
            <person name="Sykes S."/>
            <person name="Wortman J."/>
            <person name="Nusbaum C."/>
            <person name="Birren B."/>
        </authorList>
    </citation>
    <scope>NUCLEOTIDE SEQUENCE [LARGE SCALE GENOMIC DNA]</scope>
    <source>
        <strain evidence="3 4">CL02T12C01</strain>
    </source>
</reference>
<accession>I9T0C1</accession>
<dbReference type="GeneID" id="93117003"/>
<protein>
    <recommendedName>
        <fullName evidence="5">DUF4407 domain-containing protein</fullName>
    </recommendedName>
</protein>
<keyword evidence="1" id="KW-0175">Coiled coil</keyword>
<dbReference type="RefSeq" id="WP_007480730.1">
    <property type="nucleotide sequence ID" value="NZ_JH724308.1"/>
</dbReference>
<keyword evidence="2" id="KW-0472">Membrane</keyword>
<dbReference type="Pfam" id="PF14362">
    <property type="entry name" value="DUF4407"/>
    <property type="match status" value="1"/>
</dbReference>
<evidence type="ECO:0000313" key="4">
    <source>
        <dbReference type="Proteomes" id="UP000005150"/>
    </source>
</evidence>
<feature type="transmembrane region" description="Helical" evidence="2">
    <location>
        <begin position="30"/>
        <end position="55"/>
    </location>
</feature>
<comment type="caution">
    <text evidence="3">The sequence shown here is derived from an EMBL/GenBank/DDBJ whole genome shotgun (WGS) entry which is preliminary data.</text>
</comment>
<gene>
    <name evidence="3" type="ORF">HMPREF1071_02806</name>
</gene>
<dbReference type="OrthoDB" id="594406at2"/>
<keyword evidence="2" id="KW-1133">Transmembrane helix</keyword>
<keyword evidence="4" id="KW-1185">Reference proteome</keyword>
<dbReference type="PATRIC" id="fig|997887.3.peg.2911"/>
<dbReference type="Proteomes" id="UP000005150">
    <property type="component" value="Unassembled WGS sequence"/>
</dbReference>
<evidence type="ECO:0000313" key="3">
    <source>
        <dbReference type="EMBL" id="EIY62186.1"/>
    </source>
</evidence>
<dbReference type="AlphaFoldDB" id="I9T0C1"/>
<feature type="transmembrane region" description="Helical" evidence="2">
    <location>
        <begin position="110"/>
        <end position="129"/>
    </location>
</feature>
<feature type="transmembrane region" description="Helical" evidence="2">
    <location>
        <begin position="67"/>
        <end position="89"/>
    </location>
</feature>
<evidence type="ECO:0000256" key="2">
    <source>
        <dbReference type="SAM" id="Phobius"/>
    </source>
</evidence>
<proteinExistence type="predicted"/>
<dbReference type="HOGENOM" id="CLU_585033_0_0_10"/>
<name>I9T0C1_9BACE</name>
<evidence type="ECO:0008006" key="5">
    <source>
        <dbReference type="Google" id="ProtNLM"/>
    </source>
</evidence>
<organism evidence="3 4">
    <name type="scientific">Bacteroides salyersiae CL02T12C01</name>
    <dbReference type="NCBI Taxonomy" id="997887"/>
    <lineage>
        <taxon>Bacteria</taxon>
        <taxon>Pseudomonadati</taxon>
        <taxon>Bacteroidota</taxon>
        <taxon>Bacteroidia</taxon>
        <taxon>Bacteroidales</taxon>
        <taxon>Bacteroidaceae</taxon>
        <taxon>Bacteroides</taxon>
    </lineage>
</organism>
<evidence type="ECO:0000256" key="1">
    <source>
        <dbReference type="SAM" id="Coils"/>
    </source>
</evidence>
<keyword evidence="2" id="KW-0812">Transmembrane</keyword>
<dbReference type="InterPro" id="IPR025519">
    <property type="entry name" value="DUF4407"/>
</dbReference>
<sequence>MGNKFQRFLWTVAGAELDILEKCRTDHKKFSAIGATILMTAFIAFCAGTSAAWYFTQSGDESSGSLGWAMLFGLIWSLLIFCIDRSLVITLKKDPSAKKQKFWVPLLSRSALACIIAFMVSIPLELVIFEDFIAEQKFFFDESSAKELSESTRAHREEGVLSGEIDLSTSTMSRLDSLNIGLRGNVSSLNAQIQVERNKLNKPTTNTFTTAQNQYNNYNNQINATQRNLANAKNAIDSAIYTSEITRLKDLRRPHWRTMENEKKAWNDKINKRIKELEGERSIAEGQIAQNTTDYVRESERLAHNRDTRDSLATERGKIIQDFRQTSNKGNHFIQNYRILEYAVWKRDANGNLPTELFFLWMIRLLFFIIEILPTVVKIVTPVGSYDRMIQAEEKQVMAYLESDEYMERIRNMHDIELKTREEQLQKQHQIELELKSDILEKVKNAQIEVADATIAKWKDSEMSKVKPITPETEEV</sequence>
<feature type="coiled-coil region" evidence="1">
    <location>
        <begin position="208"/>
        <end position="235"/>
    </location>
</feature>
<dbReference type="EMBL" id="AGXV01000032">
    <property type="protein sequence ID" value="EIY62186.1"/>
    <property type="molecule type" value="Genomic_DNA"/>
</dbReference>